<dbReference type="AlphaFoldDB" id="A0AAE5U9V2"/>
<accession>A0AAE5U9V2</accession>
<dbReference type="InterPro" id="IPR056085">
    <property type="entry name" value="DUF7668"/>
</dbReference>
<dbReference type="Proteomes" id="UP000220341">
    <property type="component" value="Unassembled WGS sequence"/>
</dbReference>
<proteinExistence type="predicted"/>
<gene>
    <name evidence="2" type="ORF">CN497_24205</name>
</gene>
<evidence type="ECO:0000313" key="2">
    <source>
        <dbReference type="EMBL" id="PES30401.1"/>
    </source>
</evidence>
<dbReference type="EMBL" id="NTYW01000069">
    <property type="protein sequence ID" value="PES30401.1"/>
    <property type="molecule type" value="Genomic_DNA"/>
</dbReference>
<evidence type="ECO:0000313" key="3">
    <source>
        <dbReference type="Proteomes" id="UP000220341"/>
    </source>
</evidence>
<sequence>MITDSLKKETVKKLKVLIHQLVEDNIENIVSSGFSEITEAEIREELRYYPGKMTLPPNEAYQNWEVEIDIYEVEYQSPPNYEGTFSLYYDGEQSDLTLKFNIYVENNNRILVKIRDLDVM</sequence>
<dbReference type="RefSeq" id="WP_098278940.1">
    <property type="nucleotide sequence ID" value="NZ_JBALQA010000253.1"/>
</dbReference>
<reference evidence="2 3" key="1">
    <citation type="submission" date="2017-09" db="EMBL/GenBank/DDBJ databases">
        <title>Large-scale bioinformatics analysis of Bacillus genomes uncovers conserved roles of natural products in bacterial physiology.</title>
        <authorList>
            <consortium name="Agbiome Team Llc"/>
            <person name="Bleich R.M."/>
            <person name="Kirk G.J."/>
            <person name="Santa Maria K.C."/>
            <person name="Allen S.E."/>
            <person name="Farag S."/>
            <person name="Shank E.A."/>
            <person name="Bowers A."/>
        </authorList>
    </citation>
    <scope>NUCLEOTIDE SEQUENCE [LARGE SCALE GENOMIC DNA]</scope>
    <source>
        <strain evidence="2 3">AFS003013</strain>
    </source>
</reference>
<protein>
    <recommendedName>
        <fullName evidence="1">DUF7668 domain-containing protein</fullName>
    </recommendedName>
</protein>
<organism evidence="2 3">
    <name type="scientific">Priestia megaterium</name>
    <name type="common">Bacillus megaterium</name>
    <dbReference type="NCBI Taxonomy" id="1404"/>
    <lineage>
        <taxon>Bacteria</taxon>
        <taxon>Bacillati</taxon>
        <taxon>Bacillota</taxon>
        <taxon>Bacilli</taxon>
        <taxon>Bacillales</taxon>
        <taxon>Bacillaceae</taxon>
        <taxon>Priestia</taxon>
    </lineage>
</organism>
<evidence type="ECO:0000259" key="1">
    <source>
        <dbReference type="Pfam" id="PF24705"/>
    </source>
</evidence>
<dbReference type="Pfam" id="PF24705">
    <property type="entry name" value="DUF7668"/>
    <property type="match status" value="1"/>
</dbReference>
<feature type="domain" description="DUF7668" evidence="1">
    <location>
        <begin position="20"/>
        <end position="120"/>
    </location>
</feature>
<comment type="caution">
    <text evidence="2">The sequence shown here is derived from an EMBL/GenBank/DDBJ whole genome shotgun (WGS) entry which is preliminary data.</text>
</comment>
<name>A0AAE5U9V2_PRIMG</name>